<evidence type="ECO:0000256" key="1">
    <source>
        <dbReference type="ARBA" id="ARBA00004141"/>
    </source>
</evidence>
<sequence>MRSNYRNNIDDALSIIGYGRWQIPFFALTFLIHCLVPIHMMGSTLLSVPLPFRCFSSTAVPLEATSLLNSTSQPPAGTYDSECGAARQNVSMPASTLRKTDLSSCSYVQYDHSVFPSTVVSEFNLVCERSLLRPLFQMVMSLGALFGAPLGGVISDKYGRKRIIIGGTVVNMIAVAMIASCPWYEAVLFSRCLVGLTAGFFVLPSYSLAQETTPPRFRSQIGMLIGLGFSLGIIVLAGEAFLVRHWRHLQLTAASLLLIIIPLACFVEESPRWLSQMGRRQEAADTLKRAARRNGIAITPELVEMLEKLIAEDENSDDVLAEGRGNEKPLLRFRNLFDKCRSYFRYPGLRRILCVTPFIWYLQTLLYLGILLNANNFTSNNPFVYVALSGVMDFIAISLTTPIAVRVGRRCLSMALYLISGTLLLLDIAIPAEMKRLKWVFVMTAFLLCAASYQVQFIYTPELFPTVIRSRGFGFVNGTGSLGLLTAPLITDLLVQEVWWSVNVVCGLAGIISSLLVSLLPETRNLPLPETLQDVEKRLLNTRN</sequence>
<feature type="transmembrane region" description="Helical" evidence="5">
    <location>
        <begin position="163"/>
        <end position="180"/>
    </location>
</feature>
<feature type="transmembrane region" description="Helical" evidence="5">
    <location>
        <begin position="249"/>
        <end position="267"/>
    </location>
</feature>
<dbReference type="EMBL" id="GDRN01095609">
    <property type="protein sequence ID" value="JAI59481.1"/>
    <property type="molecule type" value="Transcribed_RNA"/>
</dbReference>
<dbReference type="InterPro" id="IPR005829">
    <property type="entry name" value="Sugar_transporter_CS"/>
</dbReference>
<name>A0A0P4W1R2_SCYOL</name>
<dbReference type="SUPFAM" id="SSF103473">
    <property type="entry name" value="MFS general substrate transporter"/>
    <property type="match status" value="1"/>
</dbReference>
<evidence type="ECO:0000256" key="2">
    <source>
        <dbReference type="ARBA" id="ARBA00022692"/>
    </source>
</evidence>
<dbReference type="AlphaFoldDB" id="A0A0P4W1R2"/>
<protein>
    <recommendedName>
        <fullName evidence="6">Major facilitator superfamily (MFS) profile domain-containing protein</fullName>
    </recommendedName>
</protein>
<dbReference type="EMBL" id="GDRN01095610">
    <property type="protein sequence ID" value="JAI59480.1"/>
    <property type="molecule type" value="Transcribed_RNA"/>
</dbReference>
<proteinExistence type="predicted"/>
<dbReference type="InterPro" id="IPR005828">
    <property type="entry name" value="MFS_sugar_transport-like"/>
</dbReference>
<dbReference type="PROSITE" id="PS00217">
    <property type="entry name" value="SUGAR_TRANSPORT_2"/>
    <property type="match status" value="1"/>
</dbReference>
<dbReference type="EMBL" id="GDRN01095607">
    <property type="protein sequence ID" value="JAI59483.1"/>
    <property type="molecule type" value="Transcribed_RNA"/>
</dbReference>
<feature type="transmembrane region" description="Helical" evidence="5">
    <location>
        <begin position="21"/>
        <end position="42"/>
    </location>
</feature>
<evidence type="ECO:0000256" key="5">
    <source>
        <dbReference type="SAM" id="Phobius"/>
    </source>
</evidence>
<reference evidence="7" key="1">
    <citation type="submission" date="2015-09" db="EMBL/GenBank/DDBJ databases">
        <title>Scylla olivacea transcriptome.</title>
        <authorList>
            <person name="Ikhwanuddin M."/>
        </authorList>
    </citation>
    <scope>NUCLEOTIDE SEQUENCE</scope>
</reference>
<keyword evidence="4 5" id="KW-0472">Membrane</keyword>
<dbReference type="Gene3D" id="1.20.1250.20">
    <property type="entry name" value="MFS general substrate transporter like domains"/>
    <property type="match status" value="1"/>
</dbReference>
<evidence type="ECO:0000259" key="6">
    <source>
        <dbReference type="PROSITE" id="PS50850"/>
    </source>
</evidence>
<dbReference type="InterPro" id="IPR036259">
    <property type="entry name" value="MFS_trans_sf"/>
</dbReference>
<organism evidence="7">
    <name type="scientific">Scylla olivacea</name>
    <name type="common">Orange mud crab</name>
    <name type="synonym">Cancer olivacea</name>
    <dbReference type="NCBI Taxonomy" id="85551"/>
    <lineage>
        <taxon>Eukaryota</taxon>
        <taxon>Metazoa</taxon>
        <taxon>Ecdysozoa</taxon>
        <taxon>Arthropoda</taxon>
        <taxon>Crustacea</taxon>
        <taxon>Multicrustacea</taxon>
        <taxon>Malacostraca</taxon>
        <taxon>Eumalacostraca</taxon>
        <taxon>Eucarida</taxon>
        <taxon>Decapoda</taxon>
        <taxon>Pleocyemata</taxon>
        <taxon>Brachyura</taxon>
        <taxon>Eubrachyura</taxon>
        <taxon>Portunoidea</taxon>
        <taxon>Portunidae</taxon>
        <taxon>Portuninae</taxon>
        <taxon>Scylla</taxon>
    </lineage>
</organism>
<feature type="transmembrane region" description="Helical" evidence="5">
    <location>
        <begin position="438"/>
        <end position="460"/>
    </location>
</feature>
<feature type="domain" description="Major facilitator superfamily (MFS) profile" evidence="6">
    <location>
        <begin position="87"/>
        <end position="525"/>
    </location>
</feature>
<evidence type="ECO:0000256" key="4">
    <source>
        <dbReference type="ARBA" id="ARBA00023136"/>
    </source>
</evidence>
<feature type="transmembrane region" description="Helical" evidence="5">
    <location>
        <begin position="186"/>
        <end position="209"/>
    </location>
</feature>
<dbReference type="PANTHER" id="PTHR24064">
    <property type="entry name" value="SOLUTE CARRIER FAMILY 22 MEMBER"/>
    <property type="match status" value="1"/>
</dbReference>
<dbReference type="GO" id="GO:0016020">
    <property type="term" value="C:membrane"/>
    <property type="evidence" value="ECO:0007669"/>
    <property type="project" value="UniProtKB-SubCell"/>
</dbReference>
<dbReference type="Pfam" id="PF00083">
    <property type="entry name" value="Sugar_tr"/>
    <property type="match status" value="1"/>
</dbReference>
<comment type="subcellular location">
    <subcellularLocation>
        <location evidence="1">Membrane</location>
        <topology evidence="1">Multi-pass membrane protein</topology>
    </subcellularLocation>
</comment>
<accession>A0A0P4W1R2</accession>
<feature type="transmembrane region" description="Helical" evidence="5">
    <location>
        <begin position="472"/>
        <end position="491"/>
    </location>
</feature>
<keyword evidence="2 5" id="KW-0812">Transmembrane</keyword>
<feature type="transmembrane region" description="Helical" evidence="5">
    <location>
        <begin position="497"/>
        <end position="520"/>
    </location>
</feature>
<evidence type="ECO:0000256" key="3">
    <source>
        <dbReference type="ARBA" id="ARBA00022989"/>
    </source>
</evidence>
<dbReference type="GO" id="GO:0022857">
    <property type="term" value="F:transmembrane transporter activity"/>
    <property type="evidence" value="ECO:0007669"/>
    <property type="project" value="InterPro"/>
</dbReference>
<feature type="transmembrane region" description="Helical" evidence="5">
    <location>
        <begin position="352"/>
        <end position="371"/>
    </location>
</feature>
<keyword evidence="3 5" id="KW-1133">Transmembrane helix</keyword>
<feature type="transmembrane region" description="Helical" evidence="5">
    <location>
        <begin position="221"/>
        <end position="243"/>
    </location>
</feature>
<feature type="transmembrane region" description="Helical" evidence="5">
    <location>
        <begin position="135"/>
        <end position="154"/>
    </location>
</feature>
<dbReference type="InterPro" id="IPR020846">
    <property type="entry name" value="MFS_dom"/>
</dbReference>
<dbReference type="PROSITE" id="PS50850">
    <property type="entry name" value="MFS"/>
    <property type="match status" value="1"/>
</dbReference>
<evidence type="ECO:0000313" key="7">
    <source>
        <dbReference type="EMBL" id="JAI59483.1"/>
    </source>
</evidence>
<dbReference type="PROSITE" id="PS00216">
    <property type="entry name" value="SUGAR_TRANSPORT_1"/>
    <property type="match status" value="1"/>
</dbReference>
<dbReference type="EMBL" id="GDRN01095604">
    <property type="protein sequence ID" value="JAI59484.1"/>
    <property type="molecule type" value="Transcribed_RNA"/>
</dbReference>
<feature type="transmembrane region" description="Helical" evidence="5">
    <location>
        <begin position="412"/>
        <end position="432"/>
    </location>
</feature>
<feature type="transmembrane region" description="Helical" evidence="5">
    <location>
        <begin position="383"/>
        <end position="405"/>
    </location>
</feature>